<reference evidence="9" key="2">
    <citation type="submission" date="2019-04" db="EMBL/GenBank/DDBJ databases">
        <authorList>
            <person name="Pasella M."/>
        </authorList>
    </citation>
    <scope>NUCLEOTIDE SEQUENCE</scope>
    <source>
        <strain evidence="9">PD2766_1</strain>
    </source>
</reference>
<dbReference type="AlphaFoldDB" id="A0A4D6WYV4"/>
<dbReference type="InterPro" id="IPR003959">
    <property type="entry name" value="ATPase_AAA_core"/>
</dbReference>
<protein>
    <recommendedName>
        <fullName evidence="7">Uncharacterized AAA domain-containing protein ycf46</fullName>
    </recommendedName>
</protein>
<dbReference type="EMBL" id="MK814737">
    <property type="protein sequence ID" value="QCI08837.1"/>
    <property type="molecule type" value="Genomic_DNA"/>
</dbReference>
<dbReference type="PANTHER" id="PTHR42960">
    <property type="entry name" value="YCF46 PROTEIN"/>
    <property type="match status" value="1"/>
</dbReference>
<evidence type="ECO:0000256" key="2">
    <source>
        <dbReference type="ARBA" id="ARBA00022528"/>
    </source>
</evidence>
<evidence type="ECO:0000256" key="1">
    <source>
        <dbReference type="ARBA" id="ARBA00004229"/>
    </source>
</evidence>
<dbReference type="Gene3D" id="1.10.8.60">
    <property type="match status" value="1"/>
</dbReference>
<evidence type="ECO:0000256" key="4">
    <source>
        <dbReference type="ARBA" id="ARBA00022741"/>
    </source>
</evidence>
<evidence type="ECO:0000256" key="5">
    <source>
        <dbReference type="ARBA" id="ARBA00022840"/>
    </source>
</evidence>
<keyword evidence="2" id="KW-0150">Chloroplast</keyword>
<dbReference type="InterPro" id="IPR052381">
    <property type="entry name" value="AAA_domain_protein"/>
</dbReference>
<evidence type="ECO:0000256" key="7">
    <source>
        <dbReference type="ARBA" id="ARBA00040480"/>
    </source>
</evidence>
<proteinExistence type="inferred from homology"/>
<evidence type="ECO:0000259" key="8">
    <source>
        <dbReference type="SMART" id="SM00382"/>
    </source>
</evidence>
<keyword evidence="5" id="KW-0067">ATP-binding</keyword>
<dbReference type="PANTHER" id="PTHR42960:SF1">
    <property type="entry name" value="YCF46 PROTEIN"/>
    <property type="match status" value="1"/>
</dbReference>
<dbReference type="Pfam" id="PF00004">
    <property type="entry name" value="AAA"/>
    <property type="match status" value="1"/>
</dbReference>
<evidence type="ECO:0000313" key="9">
    <source>
        <dbReference type="EMBL" id="QCI08837.1"/>
    </source>
</evidence>
<dbReference type="GO" id="GO:0016887">
    <property type="term" value="F:ATP hydrolysis activity"/>
    <property type="evidence" value="ECO:0007669"/>
    <property type="project" value="InterPro"/>
</dbReference>
<dbReference type="CDD" id="cd19507">
    <property type="entry name" value="RecA-like_Ycf46-like"/>
    <property type="match status" value="1"/>
</dbReference>
<dbReference type="SMART" id="SM00382">
    <property type="entry name" value="AAA"/>
    <property type="match status" value="1"/>
</dbReference>
<comment type="subcellular location">
    <subcellularLocation>
        <location evidence="1">Plastid</location>
        <location evidence="1">Chloroplast</location>
    </subcellularLocation>
</comment>
<keyword evidence="3 9" id="KW-0934">Plastid</keyword>
<accession>A0A4D6WYV4</accession>
<sequence>MNFEQEIKTLLFSRNFLIHIKTHEEERLEHILSSISHKYFNHTIYIWDFIEGYNNYPNYIGQAKRNPLEALNIIYKTSNKTTNIFFKDFENFINDFSITRKLKNIYRNQQVNKSYIIITGYEIKIPSNLQEYTTSLELPLPNNNEIIMEINRLYSIFHKKFSNKNYDIQKLVLAYQGFSIEQIRKSISKIIFLNISHDKLINNILLEKKQIIQQTDILEFYSSNKKLNNIGGLKNLKSWLNKRSTTFSDKAKNYGIPIPKGILLVGIQGTGKSLIAKSLASEWSLPLLKLDIGKIFAGIVGESENRMRKMIQTSERLSPCILWIDEIDKTFSKYQNYNDSGTNNRVMNSLLIWLAEKNKYVFIIATANNIIHIPPEILRKGRFDEIFFLDLPTFEERLNIFKIHLQRFRPYSWYKYNLYYLSKITYLFSGAEIEQSIIEAMYNAFNDNREFNTRDIAIAIKELIPLAFIYKEQINNLKKLIETGKVRSAS</sequence>
<evidence type="ECO:0000256" key="6">
    <source>
        <dbReference type="ARBA" id="ARBA00038088"/>
    </source>
</evidence>
<dbReference type="SUPFAM" id="SSF52540">
    <property type="entry name" value="P-loop containing nucleoside triphosphate hydrolases"/>
    <property type="match status" value="1"/>
</dbReference>
<geneLocation type="plastid" evidence="9"/>
<dbReference type="InterPro" id="IPR027417">
    <property type="entry name" value="P-loop_NTPase"/>
</dbReference>
<name>A0A4D6WYV4_9FLOR</name>
<gene>
    <name evidence="9" type="primary">ycf46</name>
</gene>
<feature type="domain" description="AAA+ ATPase" evidence="8">
    <location>
        <begin position="258"/>
        <end position="393"/>
    </location>
</feature>
<organism evidence="9">
    <name type="scientific">Wrangelia sp</name>
    <dbReference type="NCBI Taxonomy" id="2575620"/>
    <lineage>
        <taxon>Eukaryota</taxon>
        <taxon>Rhodophyta</taxon>
        <taxon>Florideophyceae</taxon>
        <taxon>Rhodymeniophycidae</taxon>
        <taxon>Ceramiales</taxon>
        <taxon>Ceramiaceae</taxon>
        <taxon>Wrangelia</taxon>
    </lineage>
</organism>
<dbReference type="InterPro" id="IPR003593">
    <property type="entry name" value="AAA+_ATPase"/>
</dbReference>
<dbReference type="Gene3D" id="3.40.50.300">
    <property type="entry name" value="P-loop containing nucleotide triphosphate hydrolases"/>
    <property type="match status" value="1"/>
</dbReference>
<dbReference type="GO" id="GO:0009507">
    <property type="term" value="C:chloroplast"/>
    <property type="evidence" value="ECO:0007669"/>
    <property type="project" value="UniProtKB-SubCell"/>
</dbReference>
<comment type="similarity">
    <text evidence="6">Belongs to the AAA ATPase family. Highly divergent.</text>
</comment>
<keyword evidence="4" id="KW-0547">Nucleotide-binding</keyword>
<dbReference type="GO" id="GO:0005524">
    <property type="term" value="F:ATP binding"/>
    <property type="evidence" value="ECO:0007669"/>
    <property type="project" value="UniProtKB-KW"/>
</dbReference>
<evidence type="ECO:0000256" key="3">
    <source>
        <dbReference type="ARBA" id="ARBA00022640"/>
    </source>
</evidence>
<reference evidence="9" key="1">
    <citation type="journal article" date="2019" name="Mol. Phylogenet. Evol.">
        <title>Morphological evolution and classification of the red algal order Ceramiales inferred using plastid phylogenomics.</title>
        <authorList>
            <person name="Diaz-Tapia P."/>
            <person name="Pasella M.M."/>
            <person name="Verbruggen H."/>
            <person name="Maggs C.A."/>
        </authorList>
    </citation>
    <scope>NUCLEOTIDE SEQUENCE</scope>
    <source>
        <strain evidence="9">PD2766_1</strain>
    </source>
</reference>